<keyword evidence="1" id="KW-0812">Transmembrane</keyword>
<dbReference type="RefSeq" id="WP_183659520.1">
    <property type="nucleotide sequence ID" value="NZ_BAAAXX010000175.1"/>
</dbReference>
<feature type="transmembrane region" description="Helical" evidence="1">
    <location>
        <begin position="214"/>
        <end position="235"/>
    </location>
</feature>
<dbReference type="AlphaFoldDB" id="A0A7W5V8D6"/>
<accession>A0A7W5V8D6</accession>
<dbReference type="GeneID" id="95394537"/>
<sequence length="242" mass="25365">MILTRLGYAARGVLYLLIGIVALQVAFGEGGEADKSGAIRIVAAQPFGTVVLWIMTLGLAALTVWQTRETFSSRGRARDRIESGLRAAFYALLVVSLLGLLLRGKPAASTDSQSQDATKALLDLPGGQVLVAIAALGLIALGVHWIHEGWTKKFMKDMTGGGETVRRLGQAGYIARGVVAIAAGILVGQAAITYDSDKAVGIDGALKSLADTPAGPWLLVAVALGLVLFAAYCVAEARWHRV</sequence>
<gene>
    <name evidence="3" type="ORF">FHR33_008367</name>
</gene>
<comment type="caution">
    <text evidence="3">The sequence shown here is derived from an EMBL/GenBank/DDBJ whole genome shotgun (WGS) entry which is preliminary data.</text>
</comment>
<keyword evidence="1" id="KW-0472">Membrane</keyword>
<proteinExistence type="predicted"/>
<feature type="domain" description="DUF1206" evidence="2">
    <location>
        <begin position="6"/>
        <end position="69"/>
    </location>
</feature>
<evidence type="ECO:0000256" key="1">
    <source>
        <dbReference type="SAM" id="Phobius"/>
    </source>
</evidence>
<dbReference type="EMBL" id="JACIBV010000001">
    <property type="protein sequence ID" value="MBB3732507.1"/>
    <property type="molecule type" value="Genomic_DNA"/>
</dbReference>
<organism evidence="3 4">
    <name type="scientific">Nonomuraea dietziae</name>
    <dbReference type="NCBI Taxonomy" id="65515"/>
    <lineage>
        <taxon>Bacteria</taxon>
        <taxon>Bacillati</taxon>
        <taxon>Actinomycetota</taxon>
        <taxon>Actinomycetes</taxon>
        <taxon>Streptosporangiales</taxon>
        <taxon>Streptosporangiaceae</taxon>
        <taxon>Nonomuraea</taxon>
    </lineage>
</organism>
<keyword evidence="1" id="KW-1133">Transmembrane helix</keyword>
<protein>
    <recommendedName>
        <fullName evidence="2">DUF1206 domain-containing protein</fullName>
    </recommendedName>
</protein>
<feature type="domain" description="DUF1206" evidence="2">
    <location>
        <begin position="171"/>
        <end position="239"/>
    </location>
</feature>
<feature type="transmembrane region" description="Helical" evidence="1">
    <location>
        <begin position="173"/>
        <end position="194"/>
    </location>
</feature>
<evidence type="ECO:0000313" key="4">
    <source>
        <dbReference type="Proteomes" id="UP000579945"/>
    </source>
</evidence>
<feature type="domain" description="DUF1206" evidence="2">
    <location>
        <begin position="85"/>
        <end position="151"/>
    </location>
</feature>
<evidence type="ECO:0000313" key="3">
    <source>
        <dbReference type="EMBL" id="MBB3732507.1"/>
    </source>
</evidence>
<dbReference type="Pfam" id="PF06724">
    <property type="entry name" value="DUF1206"/>
    <property type="match status" value="3"/>
</dbReference>
<evidence type="ECO:0000259" key="2">
    <source>
        <dbReference type="Pfam" id="PF06724"/>
    </source>
</evidence>
<dbReference type="InterPro" id="IPR009597">
    <property type="entry name" value="DUF1206"/>
</dbReference>
<keyword evidence="4" id="KW-1185">Reference proteome</keyword>
<name>A0A7W5V8D6_9ACTN</name>
<dbReference type="Proteomes" id="UP000579945">
    <property type="component" value="Unassembled WGS sequence"/>
</dbReference>
<feature type="transmembrane region" description="Helical" evidence="1">
    <location>
        <begin position="85"/>
        <end position="104"/>
    </location>
</feature>
<feature type="transmembrane region" description="Helical" evidence="1">
    <location>
        <begin position="124"/>
        <end position="146"/>
    </location>
</feature>
<feature type="transmembrane region" description="Helical" evidence="1">
    <location>
        <begin position="38"/>
        <end position="65"/>
    </location>
</feature>
<reference evidence="3 4" key="1">
    <citation type="submission" date="2020-08" db="EMBL/GenBank/DDBJ databases">
        <title>Sequencing the genomes of 1000 actinobacteria strains.</title>
        <authorList>
            <person name="Klenk H.-P."/>
        </authorList>
    </citation>
    <scope>NUCLEOTIDE SEQUENCE [LARGE SCALE GENOMIC DNA]</scope>
    <source>
        <strain evidence="3 4">DSM 44320</strain>
    </source>
</reference>